<dbReference type="RefSeq" id="XP_010259349.2">
    <property type="nucleotide sequence ID" value="XM_010261047.2"/>
</dbReference>
<feature type="compositionally biased region" description="Polar residues" evidence="3">
    <location>
        <begin position="88"/>
        <end position="98"/>
    </location>
</feature>
<proteinExistence type="inferred from homology"/>
<evidence type="ECO:0000256" key="2">
    <source>
        <dbReference type="RuleBase" id="RU363120"/>
    </source>
</evidence>
<dbReference type="InterPro" id="IPR006760">
    <property type="entry name" value="Endosulphine"/>
</dbReference>
<reference evidence="5" key="1">
    <citation type="submission" date="2025-08" db="UniProtKB">
        <authorList>
            <consortium name="RefSeq"/>
        </authorList>
    </citation>
    <scope>IDENTIFICATION</scope>
</reference>
<dbReference type="GeneID" id="104598815"/>
<evidence type="ECO:0000256" key="1">
    <source>
        <dbReference type="ARBA" id="ARBA00010520"/>
    </source>
</evidence>
<dbReference type="AlphaFoldDB" id="A0A1U8A3H4"/>
<evidence type="ECO:0000313" key="4">
    <source>
        <dbReference type="Proteomes" id="UP000189703"/>
    </source>
</evidence>
<comment type="similarity">
    <text evidence="1 2">Belongs to the endosulfine family.</text>
</comment>
<evidence type="ECO:0000256" key="3">
    <source>
        <dbReference type="SAM" id="MobiDB-lite"/>
    </source>
</evidence>
<dbReference type="OrthoDB" id="5949865at2759"/>
<protein>
    <submittedName>
        <fullName evidence="5">Uncharacterized protein LOC104598815 isoform X1</fullName>
    </submittedName>
</protein>
<evidence type="ECO:0000313" key="5">
    <source>
        <dbReference type="RefSeq" id="XP_010259349.2"/>
    </source>
</evidence>
<dbReference type="Proteomes" id="UP000189703">
    <property type="component" value="Unplaced"/>
</dbReference>
<dbReference type="PANTHER" id="PTHR34804">
    <property type="entry name" value="CAMP-REGULATED PHOSPHOPROTEIN 19-RELATED PROTEIN"/>
    <property type="match status" value="1"/>
</dbReference>
<dbReference type="KEGG" id="nnu:104598815"/>
<gene>
    <name evidence="5" type="primary">LOC104598815</name>
</gene>
<feature type="region of interest" description="Disordered" evidence="3">
    <location>
        <begin position="72"/>
        <end position="98"/>
    </location>
</feature>
<accession>A0A1U8A3H4</accession>
<keyword evidence="4" id="KW-1185">Reference proteome</keyword>
<name>A0A1U8A3H4_NELNU</name>
<organism evidence="4 5">
    <name type="scientific">Nelumbo nucifera</name>
    <name type="common">Sacred lotus</name>
    <dbReference type="NCBI Taxonomy" id="4432"/>
    <lineage>
        <taxon>Eukaryota</taxon>
        <taxon>Viridiplantae</taxon>
        <taxon>Streptophyta</taxon>
        <taxon>Embryophyta</taxon>
        <taxon>Tracheophyta</taxon>
        <taxon>Spermatophyta</taxon>
        <taxon>Magnoliopsida</taxon>
        <taxon>Proteales</taxon>
        <taxon>Nelumbonaceae</taxon>
        <taxon>Nelumbo</taxon>
    </lineage>
</organism>
<dbReference type="PANTHER" id="PTHR34804:SF5">
    <property type="entry name" value="CAMP-REGULATED PHOSPHOPROTEIN 19-RELATED PROTEIN"/>
    <property type="match status" value="1"/>
</dbReference>
<dbReference type="OMA" id="ELEMADC"/>
<sequence length="98" mass="11211">MANCNRGEGEKYLAYQQEEASQGKKYGLLPRKKPLISKDHERAFFDSADWALGKQTTGFNERSKAAVEMLRPKLQRTPHQQLPPRRPTYTTCGDDQAK</sequence>
<dbReference type="Pfam" id="PF04667">
    <property type="entry name" value="Endosulfine"/>
    <property type="match status" value="1"/>
</dbReference>